<organism evidence="2 3">
    <name type="scientific">Quillaja saponaria</name>
    <name type="common">Soap bark tree</name>
    <dbReference type="NCBI Taxonomy" id="32244"/>
    <lineage>
        <taxon>Eukaryota</taxon>
        <taxon>Viridiplantae</taxon>
        <taxon>Streptophyta</taxon>
        <taxon>Embryophyta</taxon>
        <taxon>Tracheophyta</taxon>
        <taxon>Spermatophyta</taxon>
        <taxon>Magnoliopsida</taxon>
        <taxon>eudicotyledons</taxon>
        <taxon>Gunneridae</taxon>
        <taxon>Pentapetalae</taxon>
        <taxon>rosids</taxon>
        <taxon>fabids</taxon>
        <taxon>Fabales</taxon>
        <taxon>Quillajaceae</taxon>
        <taxon>Quillaja</taxon>
    </lineage>
</organism>
<dbReference type="AlphaFoldDB" id="A0AAD7KXI8"/>
<evidence type="ECO:0000313" key="3">
    <source>
        <dbReference type="Proteomes" id="UP001163823"/>
    </source>
</evidence>
<accession>A0AAD7KXI8</accession>
<protein>
    <submittedName>
        <fullName evidence="2">Uncharacterized protein</fullName>
    </submittedName>
</protein>
<gene>
    <name evidence="2" type="ORF">O6P43_032218</name>
</gene>
<name>A0AAD7KXI8_QUISA</name>
<dbReference type="KEGG" id="qsa:O6P43_032218"/>
<comment type="caution">
    <text evidence="2">The sequence shown here is derived from an EMBL/GenBank/DDBJ whole genome shotgun (WGS) entry which is preliminary data.</text>
</comment>
<feature type="region of interest" description="Disordered" evidence="1">
    <location>
        <begin position="1"/>
        <end position="45"/>
    </location>
</feature>
<evidence type="ECO:0000313" key="2">
    <source>
        <dbReference type="EMBL" id="KAJ7947408.1"/>
    </source>
</evidence>
<keyword evidence="3" id="KW-1185">Reference proteome</keyword>
<dbReference type="Proteomes" id="UP001163823">
    <property type="component" value="Chromosome 13"/>
</dbReference>
<reference evidence="2" key="1">
    <citation type="journal article" date="2023" name="Science">
        <title>Elucidation of the pathway for biosynthesis of saponin adjuvants from the soapbark tree.</title>
        <authorList>
            <person name="Reed J."/>
            <person name="Orme A."/>
            <person name="El-Demerdash A."/>
            <person name="Owen C."/>
            <person name="Martin L.B.B."/>
            <person name="Misra R.C."/>
            <person name="Kikuchi S."/>
            <person name="Rejzek M."/>
            <person name="Martin A.C."/>
            <person name="Harkess A."/>
            <person name="Leebens-Mack J."/>
            <person name="Louveau T."/>
            <person name="Stephenson M.J."/>
            <person name="Osbourn A."/>
        </authorList>
    </citation>
    <scope>NUCLEOTIDE SEQUENCE</scope>
    <source>
        <strain evidence="2">S10</strain>
    </source>
</reference>
<dbReference type="EMBL" id="JARAOO010000013">
    <property type="protein sequence ID" value="KAJ7947408.1"/>
    <property type="molecule type" value="Genomic_DNA"/>
</dbReference>
<evidence type="ECO:0000256" key="1">
    <source>
        <dbReference type="SAM" id="MobiDB-lite"/>
    </source>
</evidence>
<proteinExistence type="predicted"/>
<sequence length="97" mass="11370">MLEKMMKVDRKARRKEGKKEKKNENGNGCSDVQQNEEKRGIKIGQVNEKIRENTERQRACMQGLTCPNCKTELRIQVIRARGADCFIRRQFWADEKG</sequence>